<feature type="compositionally biased region" description="Low complexity" evidence="1">
    <location>
        <begin position="38"/>
        <end position="57"/>
    </location>
</feature>
<dbReference type="Proteomes" id="UP000032680">
    <property type="component" value="Unassembled WGS sequence"/>
</dbReference>
<name>A0A0D6P4I6_9PROT</name>
<proteinExistence type="predicted"/>
<feature type="signal peptide" evidence="2">
    <location>
        <begin position="1"/>
        <end position="37"/>
    </location>
</feature>
<keyword evidence="4" id="KW-1185">Reference proteome</keyword>
<dbReference type="OrthoDB" id="8228040at2"/>
<evidence type="ECO:0000313" key="4">
    <source>
        <dbReference type="Proteomes" id="UP000032680"/>
    </source>
</evidence>
<accession>A0A0D6P4I6</accession>
<comment type="caution">
    <text evidence="3">The sequence shown here is derived from an EMBL/GenBank/DDBJ whole genome shotgun (WGS) entry which is preliminary data.</text>
</comment>
<feature type="region of interest" description="Disordered" evidence="1">
    <location>
        <begin position="38"/>
        <end position="59"/>
    </location>
</feature>
<organism evidence="3 4">
    <name type="scientific">Acidisphaera rubrifaciens HS-AP3</name>
    <dbReference type="NCBI Taxonomy" id="1231350"/>
    <lineage>
        <taxon>Bacteria</taxon>
        <taxon>Pseudomonadati</taxon>
        <taxon>Pseudomonadota</taxon>
        <taxon>Alphaproteobacteria</taxon>
        <taxon>Acetobacterales</taxon>
        <taxon>Acetobacteraceae</taxon>
        <taxon>Acidisphaera</taxon>
    </lineage>
</organism>
<keyword evidence="2" id="KW-0732">Signal</keyword>
<dbReference type="AlphaFoldDB" id="A0A0D6P4I6"/>
<dbReference type="EMBL" id="BANB01000123">
    <property type="protein sequence ID" value="GAN76592.1"/>
    <property type="molecule type" value="Genomic_DNA"/>
</dbReference>
<reference evidence="3 4" key="1">
    <citation type="submission" date="2012-11" db="EMBL/GenBank/DDBJ databases">
        <title>Whole genome sequence of Acidisphaera rubrifaciens HS-AP3.</title>
        <authorList>
            <person name="Azuma Y."/>
            <person name="Higashiura N."/>
            <person name="Hirakawa H."/>
            <person name="Matsushita K."/>
        </authorList>
    </citation>
    <scope>NUCLEOTIDE SEQUENCE [LARGE SCALE GENOMIC DNA]</scope>
    <source>
        <strain evidence="3 4">HS-AP3</strain>
    </source>
</reference>
<protein>
    <submittedName>
        <fullName evidence="3">Uncharacterized protein</fullName>
    </submittedName>
</protein>
<evidence type="ECO:0000256" key="1">
    <source>
        <dbReference type="SAM" id="MobiDB-lite"/>
    </source>
</evidence>
<feature type="chain" id="PRO_5002309877" evidence="2">
    <location>
        <begin position="38"/>
        <end position="169"/>
    </location>
</feature>
<gene>
    <name evidence="3" type="ORF">Asru_0123_03</name>
</gene>
<dbReference type="RefSeq" id="WP_048860433.1">
    <property type="nucleotide sequence ID" value="NZ_BANB01000123.1"/>
</dbReference>
<evidence type="ECO:0000313" key="3">
    <source>
        <dbReference type="EMBL" id="GAN76592.1"/>
    </source>
</evidence>
<sequence length="169" mass="17366">MPQFLRTLAAAAPPAASPAALAVMLAAALLLSPATHAAAPSNTPAPSATAPPEGSAPDGYTLEVHDVSSPVGTPSALHVTLRPRPGYRILEGYNNRIIMLSSYNGGVAFAHKMVRGTVQDGTLVFDVGVTPTAPGSHPINGVVRVGYIRDPEDMSMVSMKLIATVTGTE</sequence>
<evidence type="ECO:0000256" key="2">
    <source>
        <dbReference type="SAM" id="SignalP"/>
    </source>
</evidence>